<dbReference type="PANTHER" id="PTHR10048">
    <property type="entry name" value="PHOSPHATIDYLINOSITOL KINASE"/>
    <property type="match status" value="1"/>
</dbReference>
<feature type="domain" description="C2" evidence="8">
    <location>
        <begin position="936"/>
        <end position="1040"/>
    </location>
</feature>
<dbReference type="Gene3D" id="2.60.40.150">
    <property type="entry name" value="C2 domain"/>
    <property type="match status" value="1"/>
</dbReference>
<dbReference type="InterPro" id="IPR001683">
    <property type="entry name" value="PX_dom"/>
</dbReference>
<proteinExistence type="inferred from homology"/>
<dbReference type="AlphaFoldDB" id="A0A672YXQ8"/>
<dbReference type="PROSITE" id="PS51546">
    <property type="entry name" value="PI3K_RBD"/>
    <property type="match status" value="1"/>
</dbReference>
<dbReference type="Pfam" id="PF00794">
    <property type="entry name" value="PI3K_rbd"/>
    <property type="match status" value="1"/>
</dbReference>
<keyword evidence="3" id="KW-0547">Nucleotide-binding</keyword>
<dbReference type="GO" id="GO:0005737">
    <property type="term" value="C:cytoplasm"/>
    <property type="evidence" value="ECO:0007669"/>
    <property type="project" value="TreeGrafter"/>
</dbReference>
<dbReference type="InterPro" id="IPR000341">
    <property type="entry name" value="PI3K_Ras-bd_dom"/>
</dbReference>
<dbReference type="FunFam" id="1.10.1070.11:FF:000003">
    <property type="entry name" value="Phosphatidylinositol 4-phosphate 3-kinase C2 domain-containing subunit beta"/>
    <property type="match status" value="1"/>
</dbReference>
<dbReference type="PROSITE" id="PS50290">
    <property type="entry name" value="PI3_4_KINASE_3"/>
    <property type="match status" value="1"/>
</dbReference>
<keyword evidence="4" id="KW-0418">Kinase</keyword>
<dbReference type="Gene3D" id="3.10.20.90">
    <property type="entry name" value="Phosphatidylinositol 3-kinase Catalytic Subunit, Chain A, domain 1"/>
    <property type="match status" value="1"/>
</dbReference>
<evidence type="ECO:0000259" key="8">
    <source>
        <dbReference type="PROSITE" id="PS50004"/>
    </source>
</evidence>
<dbReference type="InterPro" id="IPR011009">
    <property type="entry name" value="Kinase-like_dom_sf"/>
</dbReference>
<comment type="catalytic activity">
    <reaction evidence="7">
        <text>a 1,2-diacyl-sn-glycero-3-phospho-(1D-myo-inositol 4-phosphate) + ATP = a 1,2-diacyl-sn-glycero-3-phospho-(1D-myo-inositol-3,4-bisphosphate) + ADP + H(+)</text>
        <dbReference type="Rhea" id="RHEA:18373"/>
        <dbReference type="ChEBI" id="CHEBI:15378"/>
        <dbReference type="ChEBI" id="CHEBI:30616"/>
        <dbReference type="ChEBI" id="CHEBI:57658"/>
        <dbReference type="ChEBI" id="CHEBI:58178"/>
        <dbReference type="ChEBI" id="CHEBI:456216"/>
        <dbReference type="EC" id="2.7.1.154"/>
    </reaction>
    <physiologicalReaction direction="left-to-right" evidence="7">
        <dbReference type="Rhea" id="RHEA:18374"/>
    </physiologicalReaction>
</comment>
<dbReference type="PROSITE" id="PS51545">
    <property type="entry name" value="PIK_HELICAL"/>
    <property type="match status" value="1"/>
</dbReference>
<dbReference type="Ensembl" id="ENSSORT00005009518.1">
    <property type="protein sequence ID" value="ENSSORP00005009212.1"/>
    <property type="gene ID" value="ENSSORG00005002042.1"/>
</dbReference>
<dbReference type="SMART" id="SM00145">
    <property type="entry name" value="PI3Ka"/>
    <property type="match status" value="1"/>
</dbReference>
<dbReference type="SUPFAM" id="SSF54236">
    <property type="entry name" value="Ubiquitin-like"/>
    <property type="match status" value="1"/>
</dbReference>
<dbReference type="PROSITE" id="PS50195">
    <property type="entry name" value="PX"/>
    <property type="match status" value="1"/>
</dbReference>
<dbReference type="Gene3D" id="1.25.40.70">
    <property type="entry name" value="Phosphatidylinositol 3-kinase, accessory domain (PIK)"/>
    <property type="match status" value="1"/>
</dbReference>
<keyword evidence="2" id="KW-0808">Transferase</keyword>
<protein>
    <submittedName>
        <fullName evidence="13">Phosphatidylinositol-4-phosphate 3-kinase, catalytic subunit type 2 beta</fullName>
    </submittedName>
</protein>
<accession>A0A672YXQ8</accession>
<dbReference type="InterPro" id="IPR018936">
    <property type="entry name" value="PI3/4_kinase_CS"/>
</dbReference>
<keyword evidence="5" id="KW-0067">ATP-binding</keyword>
<dbReference type="InterPro" id="IPR042236">
    <property type="entry name" value="PI3K_accessory_sf"/>
</dbReference>
<evidence type="ECO:0000256" key="1">
    <source>
        <dbReference type="ARBA" id="ARBA00006209"/>
    </source>
</evidence>
<dbReference type="SUPFAM" id="SSF48371">
    <property type="entry name" value="ARM repeat"/>
    <property type="match status" value="1"/>
</dbReference>
<reference evidence="13" key="2">
    <citation type="submission" date="2025-08" db="UniProtKB">
        <authorList>
            <consortium name="Ensembl"/>
        </authorList>
    </citation>
    <scope>IDENTIFICATION</scope>
</reference>
<evidence type="ECO:0000259" key="9">
    <source>
        <dbReference type="PROSITE" id="PS50195"/>
    </source>
</evidence>
<evidence type="ECO:0000259" key="11">
    <source>
        <dbReference type="PROSITE" id="PS51545"/>
    </source>
</evidence>
<dbReference type="InterPro" id="IPR000403">
    <property type="entry name" value="PI3/4_kinase_cat_dom"/>
</dbReference>
<feature type="domain" description="PI3K-RBD" evidence="12">
    <location>
        <begin position="83"/>
        <end position="175"/>
    </location>
</feature>
<dbReference type="FunFam" id="3.30.1010.10:FF:000001">
    <property type="entry name" value="Phosphatidylinositol 4-phosphate 3-kinase C2 domain-containing subunit beta"/>
    <property type="match status" value="1"/>
</dbReference>
<dbReference type="InterPro" id="IPR036871">
    <property type="entry name" value="PX_dom_sf"/>
</dbReference>
<dbReference type="GO" id="GO:0048015">
    <property type="term" value="P:phosphatidylinositol-mediated signaling"/>
    <property type="evidence" value="ECO:0007669"/>
    <property type="project" value="TreeGrafter"/>
</dbReference>
<gene>
    <name evidence="13" type="primary">pik3c2b</name>
</gene>
<dbReference type="PROSITE" id="PS00916">
    <property type="entry name" value="PI3_4_KINASE_2"/>
    <property type="match status" value="1"/>
</dbReference>
<dbReference type="FunFam" id="1.25.40.70:FF:000005">
    <property type="entry name" value="Phosphatidylinositol 4-phosphate 3-kinase C2 domain-containing subunit beta"/>
    <property type="match status" value="1"/>
</dbReference>
<dbReference type="GO" id="GO:0035005">
    <property type="term" value="F:1-phosphatidylinositol-4-phosphate 3-kinase activity"/>
    <property type="evidence" value="ECO:0007669"/>
    <property type="project" value="UniProtKB-EC"/>
</dbReference>
<dbReference type="GO" id="GO:0005524">
    <property type="term" value="F:ATP binding"/>
    <property type="evidence" value="ECO:0007669"/>
    <property type="project" value="UniProtKB-KW"/>
</dbReference>
<dbReference type="Gene3D" id="1.10.1070.11">
    <property type="entry name" value="Phosphatidylinositol 3-/4-kinase, catalytic domain"/>
    <property type="match status" value="1"/>
</dbReference>
<dbReference type="Gene3D" id="3.30.1010.10">
    <property type="entry name" value="Phosphatidylinositol 3-kinase Catalytic Subunit, Chain A, domain 4"/>
    <property type="match status" value="1"/>
</dbReference>
<evidence type="ECO:0000256" key="3">
    <source>
        <dbReference type="ARBA" id="ARBA00022741"/>
    </source>
</evidence>
<feature type="domain" description="PI3K/PI4K catalytic" evidence="10">
    <location>
        <begin position="498"/>
        <end position="776"/>
    </location>
</feature>
<reference evidence="13" key="1">
    <citation type="submission" date="2019-06" db="EMBL/GenBank/DDBJ databases">
        <authorList>
            <consortium name="Wellcome Sanger Institute Data Sharing"/>
        </authorList>
    </citation>
    <scope>NUCLEOTIDE SEQUENCE [LARGE SCALE GENOMIC DNA]</scope>
</reference>
<evidence type="ECO:0000256" key="7">
    <source>
        <dbReference type="ARBA" id="ARBA00029297"/>
    </source>
</evidence>
<dbReference type="Pfam" id="PF00787">
    <property type="entry name" value="PX"/>
    <property type="match status" value="1"/>
</dbReference>
<reference evidence="13" key="3">
    <citation type="submission" date="2025-09" db="UniProtKB">
        <authorList>
            <consortium name="Ensembl"/>
        </authorList>
    </citation>
    <scope>IDENTIFICATION</scope>
</reference>
<dbReference type="GO" id="GO:0035091">
    <property type="term" value="F:phosphatidylinositol binding"/>
    <property type="evidence" value="ECO:0007669"/>
    <property type="project" value="InterPro"/>
</dbReference>
<sequence length="1040" mass="118429">MFGGVASSDWFSVCDGQVSLSSRMNGFGYELFQVSEERDEEVAAFCHMLDVLRSAYPFSDRSKNAGFVWSPSVGPDELHQVLGVSVKVTVISEHFREPLTFTCDGSSTVDLLIYQTLCYAQDDLDHLDVDDYLLKVCGHDEFLHNCINSAVSTSRVCFPVQINQLPRESQLTVTLYASALPPPGGAEEKGKQRRSIEALGWMVKLNEKLILIQSSSQLQTPSSPRLSLFQVDFPTSSFEVRFSTPPPADFCPQYDFSRLDTISQIQLQDVLHKKAAFWLTSDDKRLLWEKKAFCQAEAAALPLVLSSAPCWQWACLPDIYALLRQWACLGHLDALGLLHASFPDQELRRTAVQWMDSISDPELLDFLPQLVQALKYECYLDSSLVRFLLRRAIGDVRIAHYLFWLLKDNLQDSQFSARYQHLLAALLCCVGRGLREEFDRQCWLVSILAVVAQKVRDATLSNRQCVLREGLEEMKQFFSVNSSCRLPLNPALLVRGINIQSCSFFNSNAVPLKLSFQNLDPLGENINVIFKSGDDLRQDMLTLQIIRIMNKIWIQEGLDMRMVIFKCFSTGRGRGMVEMIPQADTLRKIQVEHGVTGSFKDRPLADWLQKHNPTDEQYDKAVENFIYSCAGCCVATYILGICDRHNDNIMLKTSGHMFHIDFGKFLGHAQMFGNIKRDRAPFVFTSDMAYVINGGDKPSSRFHDFVDLCCEAYNLIRKHAHLFLNLLGLMLSCGIPELSDLEDLKYVYDALRPHESEADATMYFTRYRTDPSLDSTGLDLNPGRPFNLLLFSSEQVNRVQSGQRRHQTQLLHSQSGPDEAFVVKVERENQQEVLLVQRTFEEFHELHSKLRLIFPSSKLPNFPSRFVIGRSRGEATADRRKDELNGYVWHLIHAAPEVAQCDLVYTFFHPLPRDERPGTAASKPAEISWSPVSGKELGEVKLSISYKNDKLFIMVMHIRGLPLQDGTDPDPYVKLYLLPDPQKTSKRKTKAARRTCNPTYNEMIQPLDQRYQIHLSVSQTQRICPFTGLSHFMQMMLNFI</sequence>
<dbReference type="Pfam" id="PF00168">
    <property type="entry name" value="C2"/>
    <property type="match status" value="1"/>
</dbReference>
<comment type="similarity">
    <text evidence="1">Belongs to the PI3/PI4-kinase family. Type III PI4K subfamily.</text>
</comment>
<dbReference type="SUPFAM" id="SSF49562">
    <property type="entry name" value="C2 domain (Calcium/lipid-binding domain, CaLB)"/>
    <property type="match status" value="1"/>
</dbReference>
<dbReference type="SMART" id="SM00146">
    <property type="entry name" value="PI3Kc"/>
    <property type="match status" value="1"/>
</dbReference>
<comment type="catalytic activity">
    <reaction evidence="6">
        <text>a 1,2-diacyl-sn-glycero-3-phospho-(1D-myo-inositol) + ATP = a 1,2-diacyl-sn-glycero-3-phospho-(1D-myo-inositol-3-phosphate) + ADP + H(+)</text>
        <dbReference type="Rhea" id="RHEA:12709"/>
        <dbReference type="ChEBI" id="CHEBI:15378"/>
        <dbReference type="ChEBI" id="CHEBI:30616"/>
        <dbReference type="ChEBI" id="CHEBI:57880"/>
        <dbReference type="ChEBI" id="CHEBI:58088"/>
        <dbReference type="ChEBI" id="CHEBI:456216"/>
        <dbReference type="EC" id="2.7.1.137"/>
    </reaction>
    <physiologicalReaction direction="left-to-right" evidence="6">
        <dbReference type="Rhea" id="RHEA:12710"/>
    </physiologicalReaction>
</comment>
<dbReference type="InterPro" id="IPR000008">
    <property type="entry name" value="C2_dom"/>
</dbReference>
<dbReference type="Proteomes" id="UP000472271">
    <property type="component" value="Chromosome 5"/>
</dbReference>
<organism evidence="13 14">
    <name type="scientific">Sphaeramia orbicularis</name>
    <name type="common">orbiculate cardinalfish</name>
    <dbReference type="NCBI Taxonomy" id="375764"/>
    <lineage>
        <taxon>Eukaryota</taxon>
        <taxon>Metazoa</taxon>
        <taxon>Chordata</taxon>
        <taxon>Craniata</taxon>
        <taxon>Vertebrata</taxon>
        <taxon>Euteleostomi</taxon>
        <taxon>Actinopterygii</taxon>
        <taxon>Neopterygii</taxon>
        <taxon>Teleostei</taxon>
        <taxon>Neoteleostei</taxon>
        <taxon>Acanthomorphata</taxon>
        <taxon>Gobiaria</taxon>
        <taxon>Kurtiformes</taxon>
        <taxon>Apogonoidei</taxon>
        <taxon>Apogonidae</taxon>
        <taxon>Apogoninae</taxon>
        <taxon>Sphaeramia</taxon>
    </lineage>
</organism>
<name>A0A672YXQ8_9TELE</name>
<evidence type="ECO:0000256" key="5">
    <source>
        <dbReference type="ARBA" id="ARBA00022840"/>
    </source>
</evidence>
<feature type="domain" description="PIK helical" evidence="11">
    <location>
        <begin position="253"/>
        <end position="429"/>
    </location>
</feature>
<evidence type="ECO:0000313" key="13">
    <source>
        <dbReference type="Ensembl" id="ENSSORP00005009212.1"/>
    </source>
</evidence>
<evidence type="ECO:0000256" key="6">
    <source>
        <dbReference type="ARBA" id="ARBA00023985"/>
    </source>
</evidence>
<dbReference type="GO" id="GO:0043491">
    <property type="term" value="P:phosphatidylinositol 3-kinase/protein kinase B signal transduction"/>
    <property type="evidence" value="ECO:0007669"/>
    <property type="project" value="TreeGrafter"/>
</dbReference>
<dbReference type="Pfam" id="PF00613">
    <property type="entry name" value="PI3Ka"/>
    <property type="match status" value="1"/>
</dbReference>
<evidence type="ECO:0000256" key="4">
    <source>
        <dbReference type="ARBA" id="ARBA00022777"/>
    </source>
</evidence>
<dbReference type="Pfam" id="PF00454">
    <property type="entry name" value="PI3_PI4_kinase"/>
    <property type="match status" value="1"/>
</dbReference>
<keyword evidence="14" id="KW-1185">Reference proteome</keyword>
<dbReference type="PROSITE" id="PS00915">
    <property type="entry name" value="PI3_4_KINASE_1"/>
    <property type="match status" value="1"/>
</dbReference>
<dbReference type="InterPro" id="IPR016024">
    <property type="entry name" value="ARM-type_fold"/>
</dbReference>
<dbReference type="GO" id="GO:0005942">
    <property type="term" value="C:phosphatidylinositol 3-kinase complex"/>
    <property type="evidence" value="ECO:0007669"/>
    <property type="project" value="TreeGrafter"/>
</dbReference>
<dbReference type="InterPro" id="IPR035892">
    <property type="entry name" value="C2_domain_sf"/>
</dbReference>
<feature type="domain" description="PX" evidence="9">
    <location>
        <begin position="799"/>
        <end position="915"/>
    </location>
</feature>
<dbReference type="GO" id="GO:0016303">
    <property type="term" value="F:1-phosphatidylinositol-3-kinase activity"/>
    <property type="evidence" value="ECO:0007669"/>
    <property type="project" value="UniProtKB-EC"/>
</dbReference>
<dbReference type="InterPro" id="IPR029071">
    <property type="entry name" value="Ubiquitin-like_domsf"/>
</dbReference>
<evidence type="ECO:0000259" key="10">
    <source>
        <dbReference type="PROSITE" id="PS50290"/>
    </source>
</evidence>
<dbReference type="SUPFAM" id="SSF64268">
    <property type="entry name" value="PX domain"/>
    <property type="match status" value="1"/>
</dbReference>
<dbReference type="InterPro" id="IPR015433">
    <property type="entry name" value="PI3/4_kinase"/>
</dbReference>
<dbReference type="PROSITE" id="PS50004">
    <property type="entry name" value="C2"/>
    <property type="match status" value="1"/>
</dbReference>
<dbReference type="SUPFAM" id="SSF56112">
    <property type="entry name" value="Protein kinase-like (PK-like)"/>
    <property type="match status" value="1"/>
</dbReference>
<dbReference type="PANTHER" id="PTHR10048:SF30">
    <property type="entry name" value="PHOSPHATIDYLINOSITOL 4-PHOSPHATE 3-KINASE C2 DOMAIN-CONTAINING SUBUNIT BETA"/>
    <property type="match status" value="1"/>
</dbReference>
<dbReference type="Gene3D" id="3.30.1520.10">
    <property type="entry name" value="Phox-like domain"/>
    <property type="match status" value="1"/>
</dbReference>
<dbReference type="InterPro" id="IPR036940">
    <property type="entry name" value="PI3/4_kinase_cat_sf"/>
</dbReference>
<dbReference type="InterPro" id="IPR001263">
    <property type="entry name" value="PI3K_accessory_dom"/>
</dbReference>
<dbReference type="SMART" id="SM00312">
    <property type="entry name" value="PX"/>
    <property type="match status" value="1"/>
</dbReference>
<evidence type="ECO:0000313" key="14">
    <source>
        <dbReference type="Proteomes" id="UP000472271"/>
    </source>
</evidence>
<evidence type="ECO:0000259" key="12">
    <source>
        <dbReference type="PROSITE" id="PS51546"/>
    </source>
</evidence>
<dbReference type="GO" id="GO:0016477">
    <property type="term" value="P:cell migration"/>
    <property type="evidence" value="ECO:0007669"/>
    <property type="project" value="TreeGrafter"/>
</dbReference>
<dbReference type="GO" id="GO:0005886">
    <property type="term" value="C:plasma membrane"/>
    <property type="evidence" value="ECO:0007669"/>
    <property type="project" value="TreeGrafter"/>
</dbReference>
<evidence type="ECO:0000256" key="2">
    <source>
        <dbReference type="ARBA" id="ARBA00022679"/>
    </source>
</evidence>